<protein>
    <submittedName>
        <fullName evidence="3">Uncharacterized protein</fullName>
    </submittedName>
</protein>
<organism evidence="3 4">
    <name type="scientific">Gibberella subglutinans</name>
    <name type="common">Fusarium subglutinans</name>
    <dbReference type="NCBI Taxonomy" id="42677"/>
    <lineage>
        <taxon>Eukaryota</taxon>
        <taxon>Fungi</taxon>
        <taxon>Dikarya</taxon>
        <taxon>Ascomycota</taxon>
        <taxon>Pezizomycotina</taxon>
        <taxon>Sordariomycetes</taxon>
        <taxon>Hypocreomycetidae</taxon>
        <taxon>Hypocreales</taxon>
        <taxon>Nectriaceae</taxon>
        <taxon>Fusarium</taxon>
        <taxon>Fusarium fujikuroi species complex</taxon>
    </lineage>
</organism>
<proteinExistence type="predicted"/>
<reference evidence="3 4" key="1">
    <citation type="submission" date="2020-05" db="EMBL/GenBank/DDBJ databases">
        <title>Identification and distribution of gene clusters putatively required for synthesis of sphingolipid metabolism inhibitors in phylogenetically diverse species of the filamentous fungus Fusarium.</title>
        <authorList>
            <person name="Kim H.-S."/>
            <person name="Busman M."/>
            <person name="Brown D.W."/>
            <person name="Divon H."/>
            <person name="Uhlig S."/>
            <person name="Proctor R.H."/>
        </authorList>
    </citation>
    <scope>NUCLEOTIDE SEQUENCE [LARGE SCALE GENOMIC DNA]</scope>
    <source>
        <strain evidence="3 4">NRRL 66333</strain>
    </source>
</reference>
<keyword evidence="4" id="KW-1185">Reference proteome</keyword>
<evidence type="ECO:0000256" key="1">
    <source>
        <dbReference type="SAM" id="Coils"/>
    </source>
</evidence>
<evidence type="ECO:0000313" key="3">
    <source>
        <dbReference type="EMBL" id="KAF5586797.1"/>
    </source>
</evidence>
<feature type="compositionally biased region" description="Polar residues" evidence="2">
    <location>
        <begin position="245"/>
        <end position="278"/>
    </location>
</feature>
<feature type="region of interest" description="Disordered" evidence="2">
    <location>
        <begin position="227"/>
        <end position="342"/>
    </location>
</feature>
<dbReference type="EMBL" id="JAAOAV010000244">
    <property type="protein sequence ID" value="KAF5586797.1"/>
    <property type="molecule type" value="Genomic_DNA"/>
</dbReference>
<dbReference type="GeneID" id="59311471"/>
<gene>
    <name evidence="3" type="ORF">FSUBG_12008</name>
</gene>
<dbReference type="Proteomes" id="UP000547976">
    <property type="component" value="Unassembled WGS sequence"/>
</dbReference>
<dbReference type="RefSeq" id="XP_036532514.1">
    <property type="nucleotide sequence ID" value="XM_036676753.1"/>
</dbReference>
<evidence type="ECO:0000313" key="4">
    <source>
        <dbReference type="Proteomes" id="UP000547976"/>
    </source>
</evidence>
<name>A0A8H5L7N8_GIBSU</name>
<keyword evidence="1" id="KW-0175">Coiled coil</keyword>
<feature type="coiled-coil region" evidence="1">
    <location>
        <begin position="54"/>
        <end position="81"/>
    </location>
</feature>
<accession>A0A8H5L7N8</accession>
<dbReference type="OrthoDB" id="5069103at2759"/>
<dbReference type="AlphaFoldDB" id="A0A8H5L7N8"/>
<evidence type="ECO:0000256" key="2">
    <source>
        <dbReference type="SAM" id="MobiDB-lite"/>
    </source>
</evidence>
<comment type="caution">
    <text evidence="3">The sequence shown here is derived from an EMBL/GenBank/DDBJ whole genome shotgun (WGS) entry which is preliminary data.</text>
</comment>
<sequence>MASNNRGASLESSEVYLSAFEQNMKRICSIVVDMVNRSGQFTEDKALAQSGPIIAELKTQLEAANGRVAHLEARLKASEAGATRARVDAEAHVARYTTNLEARNVHMVNTVTQTVEKMKRDAAARVAAAETHARSCIDEHRNKSDSQIQQLSRDLQRHIDMLGLARKHTGSVAHKLMFLVQELKERKRNPDKTLLADCLNEMLEELAEYRNNVDLFVDDGLVVENEPDWGPVPDDEGGALLNKSYGKSSKVISSNNPKERTNQTGAPASPSGGDTTKQSSREESSLFVDDQQSLQSDEGCIIKSEDGDDGDHQTPIASSLSAKRASDSGGRAGRGGKRQRTK</sequence>